<organism evidence="1 2">
    <name type="scientific">Portunus trituberculatus</name>
    <name type="common">Swimming crab</name>
    <name type="synonym">Neptunus trituberculatus</name>
    <dbReference type="NCBI Taxonomy" id="210409"/>
    <lineage>
        <taxon>Eukaryota</taxon>
        <taxon>Metazoa</taxon>
        <taxon>Ecdysozoa</taxon>
        <taxon>Arthropoda</taxon>
        <taxon>Crustacea</taxon>
        <taxon>Multicrustacea</taxon>
        <taxon>Malacostraca</taxon>
        <taxon>Eumalacostraca</taxon>
        <taxon>Eucarida</taxon>
        <taxon>Decapoda</taxon>
        <taxon>Pleocyemata</taxon>
        <taxon>Brachyura</taxon>
        <taxon>Eubrachyura</taxon>
        <taxon>Portunoidea</taxon>
        <taxon>Portunidae</taxon>
        <taxon>Portuninae</taxon>
        <taxon>Portunus</taxon>
    </lineage>
</organism>
<protein>
    <submittedName>
        <fullName evidence="1">Uncharacterized protein</fullName>
    </submittedName>
</protein>
<accession>A0A5B7JYB5</accession>
<gene>
    <name evidence="1" type="ORF">E2C01_094856</name>
</gene>
<dbReference type="AlphaFoldDB" id="A0A5B7JYB5"/>
<comment type="caution">
    <text evidence="1">The sequence shown here is derived from an EMBL/GenBank/DDBJ whole genome shotgun (WGS) entry which is preliminary data.</text>
</comment>
<evidence type="ECO:0000313" key="1">
    <source>
        <dbReference type="EMBL" id="MPC99443.1"/>
    </source>
</evidence>
<name>A0A5B7JYB5_PORTR</name>
<reference evidence="1 2" key="1">
    <citation type="submission" date="2019-05" db="EMBL/GenBank/DDBJ databases">
        <title>Another draft genome of Portunus trituberculatus and its Hox gene families provides insights of decapod evolution.</title>
        <authorList>
            <person name="Jeong J.-H."/>
            <person name="Song I."/>
            <person name="Kim S."/>
            <person name="Choi T."/>
            <person name="Kim D."/>
            <person name="Ryu S."/>
            <person name="Kim W."/>
        </authorList>
    </citation>
    <scope>NUCLEOTIDE SEQUENCE [LARGE SCALE GENOMIC DNA]</scope>
    <source>
        <tissue evidence="1">Muscle</tissue>
    </source>
</reference>
<dbReference type="Proteomes" id="UP000324222">
    <property type="component" value="Unassembled WGS sequence"/>
</dbReference>
<evidence type="ECO:0000313" key="2">
    <source>
        <dbReference type="Proteomes" id="UP000324222"/>
    </source>
</evidence>
<dbReference type="EMBL" id="VSRR010118379">
    <property type="protein sequence ID" value="MPC99443.1"/>
    <property type="molecule type" value="Genomic_DNA"/>
</dbReference>
<keyword evidence="2" id="KW-1185">Reference proteome</keyword>
<sequence>MWYQGRLMYLYTLKQPELDAAWTKLQAGGWTGRLNMYGTLKALPSATCCQAQVSVRALHLEL</sequence>
<proteinExistence type="predicted"/>